<dbReference type="CDD" id="cd00158">
    <property type="entry name" value="RHOD"/>
    <property type="match status" value="1"/>
</dbReference>
<dbReference type="SMART" id="SM00450">
    <property type="entry name" value="RHOD"/>
    <property type="match status" value="1"/>
</dbReference>
<proteinExistence type="predicted"/>
<dbReference type="Proteomes" id="UP001634393">
    <property type="component" value="Unassembled WGS sequence"/>
</dbReference>
<comment type="caution">
    <text evidence="2">The sequence shown here is derived from an EMBL/GenBank/DDBJ whole genome shotgun (WGS) entry which is preliminary data.</text>
</comment>
<evidence type="ECO:0000313" key="3">
    <source>
        <dbReference type="Proteomes" id="UP001634393"/>
    </source>
</evidence>
<dbReference type="SUPFAM" id="SSF52821">
    <property type="entry name" value="Rhodanese/Cell cycle control phosphatase"/>
    <property type="match status" value="1"/>
</dbReference>
<dbReference type="InterPro" id="IPR036873">
    <property type="entry name" value="Rhodanese-like_dom_sf"/>
</dbReference>
<accession>A0ABD3URJ1</accession>
<dbReference type="EMBL" id="JBJXBP010000001">
    <property type="protein sequence ID" value="KAL3851416.1"/>
    <property type="molecule type" value="Genomic_DNA"/>
</dbReference>
<dbReference type="PANTHER" id="PTHR44542:SF14">
    <property type="entry name" value="PROTEIN HIGH ARSENIC CONTENT 1, MITOCHONDRIAL-RELATED"/>
    <property type="match status" value="1"/>
</dbReference>
<sequence length="128" mass="14109">MDSERKDAEVVTIDVYAAKNLLSQGHRYLDVRAEEDYKRGHVETALNIPYYLNTPEGRVKNPEFVDQVLSIYGKEGSIIVGCGTGTRSVLATTDLRNAEFNNVFNMGGGYKAWAGNGFPVNKSDSVES</sequence>
<dbReference type="Gene3D" id="3.40.250.10">
    <property type="entry name" value="Rhodanese-like domain"/>
    <property type="match status" value="1"/>
</dbReference>
<dbReference type="InterPro" id="IPR001763">
    <property type="entry name" value="Rhodanese-like_dom"/>
</dbReference>
<organism evidence="2 3">
    <name type="scientific">Penstemon smallii</name>
    <dbReference type="NCBI Taxonomy" id="265156"/>
    <lineage>
        <taxon>Eukaryota</taxon>
        <taxon>Viridiplantae</taxon>
        <taxon>Streptophyta</taxon>
        <taxon>Embryophyta</taxon>
        <taxon>Tracheophyta</taxon>
        <taxon>Spermatophyta</taxon>
        <taxon>Magnoliopsida</taxon>
        <taxon>eudicotyledons</taxon>
        <taxon>Gunneridae</taxon>
        <taxon>Pentapetalae</taxon>
        <taxon>asterids</taxon>
        <taxon>lamiids</taxon>
        <taxon>Lamiales</taxon>
        <taxon>Plantaginaceae</taxon>
        <taxon>Cheloneae</taxon>
        <taxon>Penstemon</taxon>
    </lineage>
</organism>
<feature type="domain" description="Rhodanese" evidence="1">
    <location>
        <begin position="22"/>
        <end position="122"/>
    </location>
</feature>
<dbReference type="AlphaFoldDB" id="A0ABD3URJ1"/>
<dbReference type="InterPro" id="IPR044684">
    <property type="entry name" value="STR17/STR18/HARC1-like"/>
</dbReference>
<protein>
    <recommendedName>
        <fullName evidence="1">Rhodanese domain-containing protein</fullName>
    </recommendedName>
</protein>
<dbReference type="Pfam" id="PF00581">
    <property type="entry name" value="Rhodanese"/>
    <property type="match status" value="1"/>
</dbReference>
<dbReference type="PANTHER" id="PTHR44542">
    <property type="entry name" value="THIOSULFATE SULFURTRANSFERASE 18"/>
    <property type="match status" value="1"/>
</dbReference>
<name>A0ABD3URJ1_9LAMI</name>
<keyword evidence="3" id="KW-1185">Reference proteome</keyword>
<reference evidence="2 3" key="1">
    <citation type="submission" date="2024-12" db="EMBL/GenBank/DDBJ databases">
        <title>The unique morphological basis and parallel evolutionary history of personate flowers in Penstemon.</title>
        <authorList>
            <person name="Depatie T.H."/>
            <person name="Wessinger C.A."/>
        </authorList>
    </citation>
    <scope>NUCLEOTIDE SEQUENCE [LARGE SCALE GENOMIC DNA]</scope>
    <source>
        <strain evidence="2">WTNN_2</strain>
        <tissue evidence="2">Leaf</tissue>
    </source>
</reference>
<evidence type="ECO:0000259" key="1">
    <source>
        <dbReference type="PROSITE" id="PS50206"/>
    </source>
</evidence>
<gene>
    <name evidence="2" type="ORF">ACJIZ3_013298</name>
</gene>
<dbReference type="PROSITE" id="PS50206">
    <property type="entry name" value="RHODANESE_3"/>
    <property type="match status" value="1"/>
</dbReference>
<evidence type="ECO:0000313" key="2">
    <source>
        <dbReference type="EMBL" id="KAL3851416.1"/>
    </source>
</evidence>